<accession>A0ACC6MDZ9</accession>
<dbReference type="EMBL" id="JAOXLN010000005">
    <property type="protein sequence ID" value="MDZ5085196.1"/>
    <property type="molecule type" value="Genomic_DNA"/>
</dbReference>
<proteinExistence type="predicted"/>
<evidence type="ECO:0000313" key="1">
    <source>
        <dbReference type="EMBL" id="MDZ5085196.1"/>
    </source>
</evidence>
<dbReference type="Proteomes" id="UP001289645">
    <property type="component" value="Unassembled WGS sequence"/>
</dbReference>
<gene>
    <name evidence="1" type="ORF">OHX15_07325</name>
</gene>
<reference evidence="1 2" key="1">
    <citation type="journal article" date="2021" name="Chemosphere">
        <title>Bioballs carrying a syntrophic Rhodococcus and Mycolicibacterium consortium for simultaneous sorption and biodegradation of fuel oil in contaminated freshwater.</title>
        <authorList>
            <person name="Naloka K."/>
            <person name="Polrit D."/>
            <person name="Muangchinda C."/>
            <person name="Thoetkiattikul H."/>
            <person name="Pinyakong O."/>
        </authorList>
    </citation>
    <scope>NUCLEOTIDE SEQUENCE [LARGE SCALE GENOMIC DNA]</scope>
    <source>
        <strain evidence="1 2">J101</strain>
    </source>
</reference>
<evidence type="ECO:0000313" key="2">
    <source>
        <dbReference type="Proteomes" id="UP001289645"/>
    </source>
</evidence>
<organism evidence="1 2">
    <name type="scientific">Mycolicibacterium parafortuitum</name>
    <name type="common">Mycobacterium parafortuitum</name>
    <dbReference type="NCBI Taxonomy" id="39692"/>
    <lineage>
        <taxon>Bacteria</taxon>
        <taxon>Bacillati</taxon>
        <taxon>Actinomycetota</taxon>
        <taxon>Actinomycetes</taxon>
        <taxon>Mycobacteriales</taxon>
        <taxon>Mycobacteriaceae</taxon>
        <taxon>Mycolicibacterium</taxon>
    </lineage>
</organism>
<name>A0ACC6MDZ9_MYCPF</name>
<protein>
    <submittedName>
        <fullName evidence="1">Anti-sigma factor antagonist</fullName>
    </submittedName>
</protein>
<keyword evidence="2" id="KW-1185">Reference proteome</keyword>
<sequence length="119" mass="12070">MGLLDITQDVSDSAVVVHARGEVDSGTVDLLGEALAAGLAAAGGPPARMLVLQLDDVTYFGSAGLNAVLSCYEQGVSDGVAVRVVATNAEVVRPIEVTKLDGLLRPYPTVTDALMSGSG</sequence>
<comment type="caution">
    <text evidence="1">The sequence shown here is derived from an EMBL/GenBank/DDBJ whole genome shotgun (WGS) entry which is preliminary data.</text>
</comment>